<dbReference type="InterPro" id="IPR027417">
    <property type="entry name" value="P-loop_NTPase"/>
</dbReference>
<sequence length="569" mass="62699">MKLRPYQEKCINDLFDWLGRHPTGNPIVEATVGAGKSVIIAELCRRVIAMQPTARIVMCVASRELCRQNLDKLLAVWADAPAGVCSASLGAKDLESQIIFATIGSIANHADKLGKVDIMLIDECHNVNSKDTGMYRTLINDIKRFGNPSLCVIGFTGTPYRGDGIWLWQGEDPLFAGTACRITMDELLEQGYLAPLVVDKGDKPKMDVSNVKMSGGDFVVKDLAHVAINDDLIKAVMDDFYISGFTTRNKFLFYCVNKEHAYKVLEALQSFMGLNPAIITADTPKGERDKTLSCYKLPKGDPDAINALVSIGTLTTGFDAPETDCIVLLRPTRSPVLYVQIAGRGMRIADGKKDCLWLDYTDTTEVLGAVNRIKGRNKSRSSSSTSAPVKYCDECGNANKVHATECAECGWIFPARAPRTHGTVAGDNAPLAGYEPPVEQWMDVLDVSYHKHQKGDKPPTLRIDYDIGELYPVSEWKCFEHSGFALQKACEWWDSTIGGSVPFSVDDVIVALNQTSHKMPRKILCAKESGGRYWQIKDKAKFFDSVPGMLIQQVQAVTPPVITDNDLPF</sequence>
<accession>A0A378PHJ1</accession>
<evidence type="ECO:0000313" key="3">
    <source>
        <dbReference type="EMBL" id="STY86274.1"/>
    </source>
</evidence>
<evidence type="ECO:0000259" key="2">
    <source>
        <dbReference type="PROSITE" id="PS51194"/>
    </source>
</evidence>
<feature type="domain" description="Helicase ATP-binding" evidence="1">
    <location>
        <begin position="17"/>
        <end position="177"/>
    </location>
</feature>
<dbReference type="GO" id="GO:0016787">
    <property type="term" value="F:hydrolase activity"/>
    <property type="evidence" value="ECO:0007669"/>
    <property type="project" value="InterPro"/>
</dbReference>
<dbReference type="GO" id="GO:0003677">
    <property type="term" value="F:DNA binding"/>
    <property type="evidence" value="ECO:0007669"/>
    <property type="project" value="InterPro"/>
</dbReference>
<feature type="domain" description="Helicase C-terminal" evidence="2">
    <location>
        <begin position="236"/>
        <end position="389"/>
    </location>
</feature>
<dbReference type="PROSITE" id="PS51194">
    <property type="entry name" value="HELICASE_CTER"/>
    <property type="match status" value="1"/>
</dbReference>
<dbReference type="InterPro" id="IPR050742">
    <property type="entry name" value="Helicase_Restrict-Modif_Enz"/>
</dbReference>
<name>A0A378PHJ1_9GAMM</name>
<protein>
    <submittedName>
        <fullName evidence="3">Type I restriction enzyme EcoKI subunit R</fullName>
    </submittedName>
</protein>
<dbReference type="PROSITE" id="PS51192">
    <property type="entry name" value="HELICASE_ATP_BIND_1"/>
    <property type="match status" value="1"/>
</dbReference>
<proteinExistence type="predicted"/>
<dbReference type="InterPro" id="IPR014001">
    <property type="entry name" value="Helicase_ATP-bd"/>
</dbReference>
<dbReference type="SUPFAM" id="SSF52540">
    <property type="entry name" value="P-loop containing nucleoside triphosphate hydrolases"/>
    <property type="match status" value="1"/>
</dbReference>
<organism evidence="3 4">
    <name type="scientific">Moraxella ovis</name>
    <dbReference type="NCBI Taxonomy" id="29433"/>
    <lineage>
        <taxon>Bacteria</taxon>
        <taxon>Pseudomonadati</taxon>
        <taxon>Pseudomonadota</taxon>
        <taxon>Gammaproteobacteria</taxon>
        <taxon>Moraxellales</taxon>
        <taxon>Moraxellaceae</taxon>
        <taxon>Moraxella</taxon>
    </lineage>
</organism>
<dbReference type="InterPro" id="IPR006935">
    <property type="entry name" value="Helicase/UvrB_N"/>
</dbReference>
<dbReference type="Proteomes" id="UP000255102">
    <property type="component" value="Unassembled WGS sequence"/>
</dbReference>
<dbReference type="Gene3D" id="3.40.50.300">
    <property type="entry name" value="P-loop containing nucleotide triphosphate hydrolases"/>
    <property type="match status" value="2"/>
</dbReference>
<evidence type="ECO:0000313" key="4">
    <source>
        <dbReference type="Proteomes" id="UP000255102"/>
    </source>
</evidence>
<dbReference type="GO" id="GO:0005524">
    <property type="term" value="F:ATP binding"/>
    <property type="evidence" value="ECO:0007669"/>
    <property type="project" value="InterPro"/>
</dbReference>
<dbReference type="Pfam" id="PF00271">
    <property type="entry name" value="Helicase_C"/>
    <property type="match status" value="1"/>
</dbReference>
<dbReference type="Pfam" id="PF04851">
    <property type="entry name" value="ResIII"/>
    <property type="match status" value="1"/>
</dbReference>
<dbReference type="SMART" id="SM00487">
    <property type="entry name" value="DEXDc"/>
    <property type="match status" value="1"/>
</dbReference>
<gene>
    <name evidence="3" type="ORF">NCTC11227_00251</name>
</gene>
<dbReference type="GO" id="GO:0005829">
    <property type="term" value="C:cytosol"/>
    <property type="evidence" value="ECO:0007669"/>
    <property type="project" value="TreeGrafter"/>
</dbReference>
<evidence type="ECO:0000259" key="1">
    <source>
        <dbReference type="PROSITE" id="PS51192"/>
    </source>
</evidence>
<dbReference type="InterPro" id="IPR001650">
    <property type="entry name" value="Helicase_C-like"/>
</dbReference>
<dbReference type="PANTHER" id="PTHR47396:SF1">
    <property type="entry name" value="ATP-DEPENDENT HELICASE IRC3-RELATED"/>
    <property type="match status" value="1"/>
</dbReference>
<dbReference type="PANTHER" id="PTHR47396">
    <property type="entry name" value="TYPE I RESTRICTION ENZYME ECOKI R PROTEIN"/>
    <property type="match status" value="1"/>
</dbReference>
<dbReference type="EMBL" id="UGPW01000001">
    <property type="protein sequence ID" value="STY86274.1"/>
    <property type="molecule type" value="Genomic_DNA"/>
</dbReference>
<reference evidence="3 4" key="1">
    <citation type="submission" date="2018-06" db="EMBL/GenBank/DDBJ databases">
        <authorList>
            <consortium name="Pathogen Informatics"/>
            <person name="Doyle S."/>
        </authorList>
    </citation>
    <scope>NUCLEOTIDE SEQUENCE [LARGE SCALE GENOMIC DNA]</scope>
    <source>
        <strain evidence="3 4">NCTC11227</strain>
    </source>
</reference>
<dbReference type="RefSeq" id="WP_063513422.1">
    <property type="nucleotide sequence ID" value="NZ_CP011158.1"/>
</dbReference>
<dbReference type="SMART" id="SM00490">
    <property type="entry name" value="HELICc"/>
    <property type="match status" value="1"/>
</dbReference>
<dbReference type="AlphaFoldDB" id="A0A378PHJ1"/>